<sequence length="60" mass="6633">MSGKSLPERAPSSAFKLAFIVIDVPEQAHQGRSGHRLSAWMPQYRSTDKEGAKNVQTTFS</sequence>
<gene>
    <name evidence="2" type="ORF">C3B51_08405</name>
</gene>
<protein>
    <submittedName>
        <fullName evidence="2">Uncharacterized protein</fullName>
    </submittedName>
</protein>
<feature type="region of interest" description="Disordered" evidence="1">
    <location>
        <begin position="40"/>
        <end position="60"/>
    </location>
</feature>
<reference evidence="2 3" key="1">
    <citation type="submission" date="2018-01" db="EMBL/GenBank/DDBJ databases">
        <title>Co-occurrence of chitin degradation, pigmentation and bioactivity in marine Pseudoalteromonas.</title>
        <authorList>
            <person name="Paulsen S."/>
            <person name="Gram L."/>
            <person name="Machado H."/>
        </authorList>
    </citation>
    <scope>NUCLEOTIDE SEQUENCE [LARGE SCALE GENOMIC DNA]</scope>
    <source>
        <strain evidence="2 3">S1946</strain>
    </source>
</reference>
<evidence type="ECO:0000313" key="2">
    <source>
        <dbReference type="EMBL" id="RZM81459.1"/>
    </source>
</evidence>
<dbReference type="RefSeq" id="WP_130244744.1">
    <property type="nucleotide sequence ID" value="NZ_PPUZ01000022.1"/>
</dbReference>
<dbReference type="AlphaFoldDB" id="A0A4Q7EI45"/>
<dbReference type="Proteomes" id="UP000292345">
    <property type="component" value="Unassembled WGS sequence"/>
</dbReference>
<dbReference type="EMBL" id="PPUZ01000022">
    <property type="protein sequence ID" value="RZM81459.1"/>
    <property type="molecule type" value="Genomic_DNA"/>
</dbReference>
<evidence type="ECO:0000256" key="1">
    <source>
        <dbReference type="SAM" id="MobiDB-lite"/>
    </source>
</evidence>
<accession>A0A4Q7EI45</accession>
<comment type="caution">
    <text evidence="2">The sequence shown here is derived from an EMBL/GenBank/DDBJ whole genome shotgun (WGS) entry which is preliminary data.</text>
</comment>
<evidence type="ECO:0000313" key="3">
    <source>
        <dbReference type="Proteomes" id="UP000292345"/>
    </source>
</evidence>
<proteinExistence type="predicted"/>
<name>A0A4Q7EI45_9GAMM</name>
<organism evidence="2 3">
    <name type="scientific">Pseudoalteromonas rubra</name>
    <dbReference type="NCBI Taxonomy" id="43658"/>
    <lineage>
        <taxon>Bacteria</taxon>
        <taxon>Pseudomonadati</taxon>
        <taxon>Pseudomonadota</taxon>
        <taxon>Gammaproteobacteria</taxon>
        <taxon>Alteromonadales</taxon>
        <taxon>Pseudoalteromonadaceae</taxon>
        <taxon>Pseudoalteromonas</taxon>
    </lineage>
</organism>